<accession>A0ABW4P0G2</accession>
<feature type="transmembrane region" description="Helical" evidence="1">
    <location>
        <begin position="7"/>
        <end position="26"/>
    </location>
</feature>
<feature type="transmembrane region" description="Helical" evidence="1">
    <location>
        <begin position="32"/>
        <end position="51"/>
    </location>
</feature>
<protein>
    <recommendedName>
        <fullName evidence="4">DUF2530 domain-containing protein</fullName>
    </recommendedName>
</protein>
<keyword evidence="3" id="KW-1185">Reference proteome</keyword>
<name>A0ABW4P0G2_9NOCA</name>
<evidence type="ECO:0008006" key="4">
    <source>
        <dbReference type="Google" id="ProtNLM"/>
    </source>
</evidence>
<reference evidence="3" key="1">
    <citation type="journal article" date="2019" name="Int. J. Syst. Evol. Microbiol.">
        <title>The Global Catalogue of Microorganisms (GCM) 10K type strain sequencing project: providing services to taxonomists for standard genome sequencing and annotation.</title>
        <authorList>
            <consortium name="The Broad Institute Genomics Platform"/>
            <consortium name="The Broad Institute Genome Sequencing Center for Infectious Disease"/>
            <person name="Wu L."/>
            <person name="Ma J."/>
        </authorList>
    </citation>
    <scope>NUCLEOTIDE SEQUENCE [LARGE SCALE GENOMIC DNA]</scope>
    <source>
        <strain evidence="3">DT72</strain>
    </source>
</reference>
<proteinExistence type="predicted"/>
<keyword evidence="1" id="KW-1133">Transmembrane helix</keyword>
<evidence type="ECO:0000313" key="3">
    <source>
        <dbReference type="Proteomes" id="UP001597286"/>
    </source>
</evidence>
<keyword evidence="1" id="KW-0812">Transmembrane</keyword>
<evidence type="ECO:0000256" key="1">
    <source>
        <dbReference type="SAM" id="Phobius"/>
    </source>
</evidence>
<dbReference type="EMBL" id="JBHUFB010000007">
    <property type="protein sequence ID" value="MFD1811438.1"/>
    <property type="molecule type" value="Genomic_DNA"/>
</dbReference>
<keyword evidence="1" id="KW-0472">Membrane</keyword>
<evidence type="ECO:0000313" key="2">
    <source>
        <dbReference type="EMBL" id="MFD1811438.1"/>
    </source>
</evidence>
<gene>
    <name evidence="2" type="ORF">ACFSJG_04370</name>
</gene>
<sequence>MDQRRYIAAVAWAAAITVALTVIGVAGTDLLAGAFVWAAGILGGSLALLAGNHPSEDSDPMKAHRTINPAAEMNVTRPAHISPP</sequence>
<organism evidence="2 3">
    <name type="scientific">Rhodococcus gannanensis</name>
    <dbReference type="NCBI Taxonomy" id="1960308"/>
    <lineage>
        <taxon>Bacteria</taxon>
        <taxon>Bacillati</taxon>
        <taxon>Actinomycetota</taxon>
        <taxon>Actinomycetes</taxon>
        <taxon>Mycobacteriales</taxon>
        <taxon>Nocardiaceae</taxon>
        <taxon>Rhodococcus</taxon>
    </lineage>
</organism>
<dbReference type="RefSeq" id="WP_378483984.1">
    <property type="nucleotide sequence ID" value="NZ_JBHUFB010000007.1"/>
</dbReference>
<dbReference type="Proteomes" id="UP001597286">
    <property type="component" value="Unassembled WGS sequence"/>
</dbReference>
<comment type="caution">
    <text evidence="2">The sequence shown here is derived from an EMBL/GenBank/DDBJ whole genome shotgun (WGS) entry which is preliminary data.</text>
</comment>